<evidence type="ECO:0000313" key="4">
    <source>
        <dbReference type="Proteomes" id="UP000214646"/>
    </source>
</evidence>
<dbReference type="AlphaFoldDB" id="A0A225DCG2"/>
<dbReference type="Pfam" id="PF07596">
    <property type="entry name" value="SBP_bac_10"/>
    <property type="match status" value="1"/>
</dbReference>
<proteinExistence type="predicted"/>
<dbReference type="PANTHER" id="PTHR30093">
    <property type="entry name" value="GENERAL SECRETION PATHWAY PROTEIN G"/>
    <property type="match status" value="1"/>
</dbReference>
<protein>
    <recommendedName>
        <fullName evidence="2">DUF1559 domain-containing protein</fullName>
    </recommendedName>
</protein>
<dbReference type="InterPro" id="IPR027558">
    <property type="entry name" value="Pre_pil_HX9DG_C"/>
</dbReference>
<dbReference type="NCBIfam" id="TIGR04294">
    <property type="entry name" value="pre_pil_HX9DG"/>
    <property type="match status" value="1"/>
</dbReference>
<evidence type="ECO:0000259" key="2">
    <source>
        <dbReference type="Pfam" id="PF07596"/>
    </source>
</evidence>
<feature type="domain" description="DUF1559" evidence="2">
    <location>
        <begin position="30"/>
        <end position="281"/>
    </location>
</feature>
<dbReference type="OrthoDB" id="261883at2"/>
<dbReference type="Proteomes" id="UP000214646">
    <property type="component" value="Unassembled WGS sequence"/>
</dbReference>
<keyword evidence="1" id="KW-0472">Membrane</keyword>
<dbReference type="RefSeq" id="WP_088260209.1">
    <property type="nucleotide sequence ID" value="NZ_NIDE01000019.1"/>
</dbReference>
<dbReference type="SUPFAM" id="SSF54523">
    <property type="entry name" value="Pili subunits"/>
    <property type="match status" value="1"/>
</dbReference>
<reference evidence="4" key="1">
    <citation type="submission" date="2017-06" db="EMBL/GenBank/DDBJ databases">
        <title>Genome analysis of Fimbriiglobus ruber SP5, the first member of the order Planctomycetales with confirmed chitinolytic capability.</title>
        <authorList>
            <person name="Ravin N.V."/>
            <person name="Rakitin A.L."/>
            <person name="Ivanova A.A."/>
            <person name="Beletsky A.V."/>
            <person name="Kulichevskaya I.S."/>
            <person name="Mardanov A.V."/>
            <person name="Dedysh S.N."/>
        </authorList>
    </citation>
    <scope>NUCLEOTIDE SEQUENCE [LARGE SCALE GENOMIC DNA]</scope>
    <source>
        <strain evidence="4">SP5</strain>
    </source>
</reference>
<evidence type="ECO:0000256" key="1">
    <source>
        <dbReference type="SAM" id="Phobius"/>
    </source>
</evidence>
<keyword evidence="1" id="KW-0812">Transmembrane</keyword>
<dbReference type="InterPro" id="IPR011453">
    <property type="entry name" value="DUF1559"/>
</dbReference>
<sequence>MRRAAFTLIELLVVIAIIAILIGLLLPAVQKVRESAARARCANNLKQIGLAIHNYASANADYMPDSHRYTSPEYGWAVKILPFMEQENLFRLYNPAYDWYNPINTPLYTPQWSAMQCPSTPNPDRRSAGTMAGFTIDAGVSDYNAIFGMTTALIPAVISATYPRLGAMPIDESANGVITVYTRQITQIPDGLSTTMFVSESAGRPTMYSARVPSTGAFQDKNCWASWNGSYIRGTTYDGLLSPGPCGVNCSNNNAIYSFHIGGANALFGDGSVRFLAQSLDVWVIYAMSTREGGEVQANEG</sequence>
<dbReference type="Pfam" id="PF07963">
    <property type="entry name" value="N_methyl"/>
    <property type="match status" value="1"/>
</dbReference>
<comment type="caution">
    <text evidence="3">The sequence shown here is derived from an EMBL/GenBank/DDBJ whole genome shotgun (WGS) entry which is preliminary data.</text>
</comment>
<dbReference type="EMBL" id="NIDE01000019">
    <property type="protein sequence ID" value="OWK34996.1"/>
    <property type="molecule type" value="Genomic_DNA"/>
</dbReference>
<keyword evidence="1" id="KW-1133">Transmembrane helix</keyword>
<evidence type="ECO:0000313" key="3">
    <source>
        <dbReference type="EMBL" id="OWK34996.1"/>
    </source>
</evidence>
<dbReference type="Gene3D" id="3.30.700.10">
    <property type="entry name" value="Glycoprotein, Type 4 Pilin"/>
    <property type="match status" value="1"/>
</dbReference>
<dbReference type="InterPro" id="IPR045584">
    <property type="entry name" value="Pilin-like"/>
</dbReference>
<dbReference type="InterPro" id="IPR012902">
    <property type="entry name" value="N_methyl_site"/>
</dbReference>
<gene>
    <name evidence="3" type="ORF">FRUB_09838</name>
</gene>
<dbReference type="PANTHER" id="PTHR30093:SF2">
    <property type="entry name" value="TYPE II SECRETION SYSTEM PROTEIN H"/>
    <property type="match status" value="1"/>
</dbReference>
<organism evidence="3 4">
    <name type="scientific">Fimbriiglobus ruber</name>
    <dbReference type="NCBI Taxonomy" id="1908690"/>
    <lineage>
        <taxon>Bacteria</taxon>
        <taxon>Pseudomonadati</taxon>
        <taxon>Planctomycetota</taxon>
        <taxon>Planctomycetia</taxon>
        <taxon>Gemmatales</taxon>
        <taxon>Gemmataceae</taxon>
        <taxon>Fimbriiglobus</taxon>
    </lineage>
</organism>
<feature type="transmembrane region" description="Helical" evidence="1">
    <location>
        <begin position="6"/>
        <end position="29"/>
    </location>
</feature>
<name>A0A225DCG2_9BACT</name>
<accession>A0A225DCG2</accession>
<dbReference type="NCBIfam" id="TIGR02532">
    <property type="entry name" value="IV_pilin_GFxxxE"/>
    <property type="match status" value="1"/>
</dbReference>
<keyword evidence="4" id="KW-1185">Reference proteome</keyword>